<gene>
    <name evidence="3" type="primary">POX1_2</name>
    <name evidence="3" type="ORF">K7432_014762</name>
</gene>
<organism evidence="3 4">
    <name type="scientific">Basidiobolus ranarum</name>
    <dbReference type="NCBI Taxonomy" id="34480"/>
    <lineage>
        <taxon>Eukaryota</taxon>
        <taxon>Fungi</taxon>
        <taxon>Fungi incertae sedis</taxon>
        <taxon>Zoopagomycota</taxon>
        <taxon>Entomophthoromycotina</taxon>
        <taxon>Basidiobolomycetes</taxon>
        <taxon>Basidiobolales</taxon>
        <taxon>Basidiobolaceae</taxon>
        <taxon>Basidiobolus</taxon>
    </lineage>
</organism>
<dbReference type="GO" id="GO:0003997">
    <property type="term" value="F:acyl-CoA oxidase activity"/>
    <property type="evidence" value="ECO:0007669"/>
    <property type="project" value="UniProtKB-EC"/>
</dbReference>
<protein>
    <submittedName>
        <fullName evidence="3">Fatty-acyl coenzyme A oxidase</fullName>
        <ecNumber evidence="3">1.3.3.6</ecNumber>
    </submittedName>
</protein>
<accession>A0ABR2WH22</accession>
<dbReference type="InterPro" id="IPR037069">
    <property type="entry name" value="AcylCoA_DH/ox_N_sf"/>
</dbReference>
<dbReference type="Pfam" id="PF14749">
    <property type="entry name" value="Acyl-CoA_ox_N"/>
    <property type="match status" value="1"/>
</dbReference>
<feature type="region of interest" description="Disordered" evidence="1">
    <location>
        <begin position="1"/>
        <end position="42"/>
    </location>
</feature>
<dbReference type="Gene3D" id="1.10.540.10">
    <property type="entry name" value="Acyl-CoA dehydrogenase/oxidase, N-terminal domain"/>
    <property type="match status" value="1"/>
</dbReference>
<dbReference type="EC" id="1.3.3.6" evidence="3"/>
<feature type="compositionally biased region" description="Basic and acidic residues" evidence="1">
    <location>
        <begin position="1"/>
        <end position="20"/>
    </location>
</feature>
<evidence type="ECO:0000313" key="4">
    <source>
        <dbReference type="Proteomes" id="UP001479436"/>
    </source>
</evidence>
<feature type="domain" description="Acyl-coenzyme A oxidase N-terminal" evidence="2">
    <location>
        <begin position="47"/>
        <end position="141"/>
    </location>
</feature>
<evidence type="ECO:0000256" key="1">
    <source>
        <dbReference type="SAM" id="MobiDB-lite"/>
    </source>
</evidence>
<sequence length="141" mass="16397">MSPNTERRVASVKAHLESNKSDSVNSLQPPKPTESLAAERANPSFPIRELTYYLDGGEEQTKLNEKFMFQLERDPLWKMEDHYNLTLPEVRERTLLKFRNVLPSLANESNENFHKRLTLMGLVDPAFYTRIAVHTELFFNT</sequence>
<dbReference type="EMBL" id="JASJQH010001769">
    <property type="protein sequence ID" value="KAK9760821.1"/>
    <property type="molecule type" value="Genomic_DNA"/>
</dbReference>
<keyword evidence="3" id="KW-0560">Oxidoreductase</keyword>
<evidence type="ECO:0000259" key="2">
    <source>
        <dbReference type="Pfam" id="PF14749"/>
    </source>
</evidence>
<evidence type="ECO:0000313" key="3">
    <source>
        <dbReference type="EMBL" id="KAK9760821.1"/>
    </source>
</evidence>
<comment type="caution">
    <text evidence="3">The sequence shown here is derived from an EMBL/GenBank/DDBJ whole genome shotgun (WGS) entry which is preliminary data.</text>
</comment>
<reference evidence="3 4" key="1">
    <citation type="submission" date="2023-04" db="EMBL/GenBank/DDBJ databases">
        <title>Genome of Basidiobolus ranarum AG-B5.</title>
        <authorList>
            <person name="Stajich J.E."/>
            <person name="Carter-House D."/>
            <person name="Gryganskyi A."/>
        </authorList>
    </citation>
    <scope>NUCLEOTIDE SEQUENCE [LARGE SCALE GENOMIC DNA]</scope>
    <source>
        <strain evidence="3 4">AG-B5</strain>
    </source>
</reference>
<keyword evidence="4" id="KW-1185">Reference proteome</keyword>
<dbReference type="InterPro" id="IPR029320">
    <property type="entry name" value="Acyl-CoA_ox_N"/>
</dbReference>
<dbReference type="Proteomes" id="UP001479436">
    <property type="component" value="Unassembled WGS sequence"/>
</dbReference>
<feature type="non-terminal residue" evidence="3">
    <location>
        <position position="141"/>
    </location>
</feature>
<proteinExistence type="predicted"/>
<name>A0ABR2WH22_9FUNG</name>